<evidence type="ECO:0000259" key="5">
    <source>
        <dbReference type="PROSITE" id="PS50109"/>
    </source>
</evidence>
<dbReference type="PANTHER" id="PTHR43065:SF42">
    <property type="entry name" value="TWO-COMPONENT SENSOR PPRA"/>
    <property type="match status" value="1"/>
</dbReference>
<dbReference type="InterPro" id="IPR003594">
    <property type="entry name" value="HATPase_dom"/>
</dbReference>
<evidence type="ECO:0000313" key="7">
    <source>
        <dbReference type="Proteomes" id="UP001628193"/>
    </source>
</evidence>
<gene>
    <name evidence="6" type="primary">sasA_8</name>
    <name evidence="6" type="ORF">SIID45300_01896</name>
</gene>
<feature type="transmembrane region" description="Helical" evidence="4">
    <location>
        <begin position="294"/>
        <end position="314"/>
    </location>
</feature>
<evidence type="ECO:0000256" key="3">
    <source>
        <dbReference type="ARBA" id="ARBA00022553"/>
    </source>
</evidence>
<dbReference type="Gene3D" id="1.10.287.130">
    <property type="match status" value="1"/>
</dbReference>
<dbReference type="PRINTS" id="PR00344">
    <property type="entry name" value="BCTRLSENSOR"/>
</dbReference>
<dbReference type="EMBL" id="BAAFGK010000004">
    <property type="protein sequence ID" value="GAB0057565.1"/>
    <property type="molecule type" value="Genomic_DNA"/>
</dbReference>
<dbReference type="SUPFAM" id="SSF55785">
    <property type="entry name" value="PYP-like sensor domain (PAS domain)"/>
    <property type="match status" value="1"/>
</dbReference>
<evidence type="ECO:0000256" key="1">
    <source>
        <dbReference type="ARBA" id="ARBA00000085"/>
    </source>
</evidence>
<dbReference type="InterPro" id="IPR004358">
    <property type="entry name" value="Sig_transdc_His_kin-like_C"/>
</dbReference>
<dbReference type="SMART" id="SM00387">
    <property type="entry name" value="HATPase_c"/>
    <property type="match status" value="1"/>
</dbReference>
<keyword evidence="4" id="KW-0472">Membrane</keyword>
<evidence type="ECO:0000256" key="2">
    <source>
        <dbReference type="ARBA" id="ARBA00012438"/>
    </source>
</evidence>
<keyword evidence="3" id="KW-0597">Phosphoprotein</keyword>
<name>A0ABQ0C9L6_9PROT</name>
<keyword evidence="4" id="KW-1133">Transmembrane helix</keyword>
<keyword evidence="6" id="KW-0808">Transferase</keyword>
<dbReference type="Proteomes" id="UP001628193">
    <property type="component" value="Unassembled WGS sequence"/>
</dbReference>
<evidence type="ECO:0000313" key="6">
    <source>
        <dbReference type="EMBL" id="GAB0057565.1"/>
    </source>
</evidence>
<reference evidence="6 7" key="1">
    <citation type="submission" date="2024-05" db="EMBL/GenBank/DDBJ databases">
        <authorList>
            <consortium name="Candidatus Magnetaquicoccaceae bacterium FCR-1 genome sequencing consortium"/>
            <person name="Shimoshige H."/>
            <person name="Shimamura S."/>
            <person name="Taoka A."/>
            <person name="Kobayashi H."/>
            <person name="Maekawa T."/>
        </authorList>
    </citation>
    <scope>NUCLEOTIDE SEQUENCE [LARGE SCALE GENOMIC DNA]</scope>
    <source>
        <strain evidence="6 7">FCR-1</strain>
    </source>
</reference>
<proteinExistence type="predicted"/>
<sequence>MPTMNLFKWIIHHRIVFGIAILGTALSLLAFDTLRTQLDHHSRLEFQWLSHDRVQAVQRGLEEAIQSVELLGKLMNVHEHAPTDFPELVKPFSEQQRALHDLVWILPQSHQIPMPRDHRSTSPFPAGHDFRADERIHSLMVSAVERRRTVATTIDHAFPDHDNELGGALLVLMPIAGDDPSASNQPIENHHFLLGVFDLEFIVQHAIRLLEPRGVQILILETDDQGRKRFIESYFSRLDTRPHDPVGDYNWRAWLTRQPHLVKQEIVVADRRWTIITTPASRLLSGEEFPRTPWLMLAVGLIITTILVVFLIHVESNLEEKNRLNLELRQSIQKLKILFNQSPDTIMSVDRNGTVLLSNHPDLHHMKELFSPEQTELRDWHAQALRKVHATGEMDHFQYPCSDTQWREVRFVPIRVDGGIAEVMILSSDITEKHAQEEQALRHARLASLGILAAGMAHEINNPNNTIQFNIATLIRAWPDLAAVLRQYRLEHGDFAVGGVPVDQANEMLPRLMESILGNAKRITGIVQNLKHMAKPIPDGRLFKVELHKVIRNVLSIMQHPIRKHTDHFIVELPDDLPDLQGNPLKLEQVFINLVLNALESLPNRSARVTLDGQVSEDRQWITIRVTDEGSGMTDETLANMFTPFFTTKGEQGGLGMGLAIVWEIVQRHKGTIETTSRPGQGTTIQVTLPVNHTRLE</sequence>
<dbReference type="InterPro" id="IPR035965">
    <property type="entry name" value="PAS-like_dom_sf"/>
</dbReference>
<protein>
    <recommendedName>
        <fullName evidence="2">histidine kinase</fullName>
        <ecNumber evidence="2">2.7.13.3</ecNumber>
    </recommendedName>
</protein>
<reference evidence="6 7" key="2">
    <citation type="submission" date="2024-09" db="EMBL/GenBank/DDBJ databases">
        <title>Draft genome sequence of Candidatus Magnetaquicoccaceae bacterium FCR-1.</title>
        <authorList>
            <person name="Shimoshige H."/>
            <person name="Shimamura S."/>
            <person name="Taoka A."/>
            <person name="Kobayashi H."/>
            <person name="Maekawa T."/>
        </authorList>
    </citation>
    <scope>NUCLEOTIDE SEQUENCE [LARGE SCALE GENOMIC DNA]</scope>
    <source>
        <strain evidence="6 7">FCR-1</strain>
    </source>
</reference>
<dbReference type="InterPro" id="IPR003661">
    <property type="entry name" value="HisK_dim/P_dom"/>
</dbReference>
<dbReference type="PROSITE" id="PS50109">
    <property type="entry name" value="HIS_KIN"/>
    <property type="match status" value="1"/>
</dbReference>
<dbReference type="Gene3D" id="3.30.565.10">
    <property type="entry name" value="Histidine kinase-like ATPase, C-terminal domain"/>
    <property type="match status" value="1"/>
</dbReference>
<comment type="caution">
    <text evidence="6">The sequence shown here is derived from an EMBL/GenBank/DDBJ whole genome shotgun (WGS) entry which is preliminary data.</text>
</comment>
<dbReference type="CDD" id="cd00082">
    <property type="entry name" value="HisKA"/>
    <property type="match status" value="1"/>
</dbReference>
<dbReference type="EC" id="2.7.13.3" evidence="2"/>
<dbReference type="PANTHER" id="PTHR43065">
    <property type="entry name" value="SENSOR HISTIDINE KINASE"/>
    <property type="match status" value="1"/>
</dbReference>
<dbReference type="InterPro" id="IPR036890">
    <property type="entry name" value="HATPase_C_sf"/>
</dbReference>
<keyword evidence="7" id="KW-1185">Reference proteome</keyword>
<accession>A0ABQ0C9L6</accession>
<keyword evidence="4" id="KW-0812">Transmembrane</keyword>
<dbReference type="Pfam" id="PF02518">
    <property type="entry name" value="HATPase_c"/>
    <property type="match status" value="1"/>
</dbReference>
<feature type="domain" description="Histidine kinase" evidence="5">
    <location>
        <begin position="455"/>
        <end position="693"/>
    </location>
</feature>
<dbReference type="Gene3D" id="3.30.450.20">
    <property type="entry name" value="PAS domain"/>
    <property type="match status" value="1"/>
</dbReference>
<dbReference type="SUPFAM" id="SSF55874">
    <property type="entry name" value="ATPase domain of HSP90 chaperone/DNA topoisomerase II/histidine kinase"/>
    <property type="match status" value="1"/>
</dbReference>
<dbReference type="InterPro" id="IPR005467">
    <property type="entry name" value="His_kinase_dom"/>
</dbReference>
<evidence type="ECO:0000256" key="4">
    <source>
        <dbReference type="SAM" id="Phobius"/>
    </source>
</evidence>
<dbReference type="GO" id="GO:0016740">
    <property type="term" value="F:transferase activity"/>
    <property type="evidence" value="ECO:0007669"/>
    <property type="project" value="UniProtKB-KW"/>
</dbReference>
<comment type="catalytic activity">
    <reaction evidence="1">
        <text>ATP + protein L-histidine = ADP + protein N-phospho-L-histidine.</text>
        <dbReference type="EC" id="2.7.13.3"/>
    </reaction>
</comment>
<organism evidence="6 7">
    <name type="scientific">Candidatus Magnetaquiglobus chichijimensis</name>
    <dbReference type="NCBI Taxonomy" id="3141448"/>
    <lineage>
        <taxon>Bacteria</taxon>
        <taxon>Pseudomonadati</taxon>
        <taxon>Pseudomonadota</taxon>
        <taxon>Magnetococcia</taxon>
        <taxon>Magnetococcales</taxon>
        <taxon>Candidatus Magnetaquicoccaceae</taxon>
        <taxon>Candidatus Magnetaquiglobus</taxon>
    </lineage>
</organism>